<evidence type="ECO:0000313" key="1">
    <source>
        <dbReference type="EMBL" id="CEK52532.1"/>
    </source>
</evidence>
<accession>A0A0B6Y883</accession>
<sequence>INESNCNNETFELSSHVLSRKPDGASNPNLVTVFMEESSLGKTQFNCLQTSSVEAMFVSTNNDISGTESPSTSLKSYIAELGDDDSCDNCVT</sequence>
<gene>
    <name evidence="1" type="primary">ORF17134</name>
</gene>
<reference evidence="1" key="1">
    <citation type="submission" date="2014-12" db="EMBL/GenBank/DDBJ databases">
        <title>Insight into the proteome of Arion vulgaris.</title>
        <authorList>
            <person name="Aradska J."/>
            <person name="Bulat T."/>
            <person name="Smidak R."/>
            <person name="Sarate P."/>
            <person name="Gangsoo J."/>
            <person name="Sialana F."/>
            <person name="Bilban M."/>
            <person name="Lubec G."/>
        </authorList>
    </citation>
    <scope>NUCLEOTIDE SEQUENCE</scope>
    <source>
        <tissue evidence="1">Skin</tissue>
    </source>
</reference>
<feature type="non-terminal residue" evidence="1">
    <location>
        <position position="1"/>
    </location>
</feature>
<dbReference type="AlphaFoldDB" id="A0A0B6Y883"/>
<dbReference type="EMBL" id="HACG01005667">
    <property type="protein sequence ID" value="CEK52532.1"/>
    <property type="molecule type" value="Transcribed_RNA"/>
</dbReference>
<protein>
    <submittedName>
        <fullName evidence="1">Uncharacterized protein</fullName>
    </submittedName>
</protein>
<organism evidence="1">
    <name type="scientific">Arion vulgaris</name>
    <dbReference type="NCBI Taxonomy" id="1028688"/>
    <lineage>
        <taxon>Eukaryota</taxon>
        <taxon>Metazoa</taxon>
        <taxon>Spiralia</taxon>
        <taxon>Lophotrochozoa</taxon>
        <taxon>Mollusca</taxon>
        <taxon>Gastropoda</taxon>
        <taxon>Heterobranchia</taxon>
        <taxon>Euthyneura</taxon>
        <taxon>Panpulmonata</taxon>
        <taxon>Eupulmonata</taxon>
        <taxon>Stylommatophora</taxon>
        <taxon>Helicina</taxon>
        <taxon>Arionoidea</taxon>
        <taxon>Arionidae</taxon>
        <taxon>Arion</taxon>
    </lineage>
</organism>
<name>A0A0B6Y883_9EUPU</name>
<proteinExistence type="predicted"/>
<feature type="non-terminal residue" evidence="1">
    <location>
        <position position="92"/>
    </location>
</feature>